<dbReference type="SUPFAM" id="SSF52266">
    <property type="entry name" value="SGNH hydrolase"/>
    <property type="match status" value="1"/>
</dbReference>
<dbReference type="InterPro" id="IPR051532">
    <property type="entry name" value="Ester_Hydrolysis_Enzymes"/>
</dbReference>
<proteinExistence type="predicted"/>
<dbReference type="Gene3D" id="3.40.50.1110">
    <property type="entry name" value="SGNH hydrolase"/>
    <property type="match status" value="1"/>
</dbReference>
<protein>
    <submittedName>
        <fullName evidence="2">SGNH hydrolase-type esterase domain-containing protein</fullName>
    </submittedName>
</protein>
<dbReference type="InterPro" id="IPR036514">
    <property type="entry name" value="SGNH_hydro_sf"/>
</dbReference>
<dbReference type="InterPro" id="IPR013830">
    <property type="entry name" value="SGNH_hydro"/>
</dbReference>
<evidence type="ECO:0000313" key="3">
    <source>
        <dbReference type="Proteomes" id="UP001610334"/>
    </source>
</evidence>
<evidence type="ECO:0000313" key="2">
    <source>
        <dbReference type="EMBL" id="KAL2818004.1"/>
    </source>
</evidence>
<dbReference type="GO" id="GO:0016787">
    <property type="term" value="F:hydrolase activity"/>
    <property type="evidence" value="ECO:0007669"/>
    <property type="project" value="UniProtKB-KW"/>
</dbReference>
<sequence length="262" mass="27998">MPLGGSITYGVGSSDGNGYRKILQDMLISRDYPTEMVGSRNSGSMTNNANEGWRGRRIDQIQDKAIRSTTRLLPNVFTVNAGSNDCLQDFEIDSAGARLDALLEDLWAIGLPDATVILSTLLVAADDTTNERVLRVNEQIRELVAKKGSTKGKNIVLADMYSNAGGPQLGDLVDDGIHPNDGGYVKMARIWADSIDKAVGAEEVAKTVKALVAAKDINLSMKGGGYMHWAGAAGIVDGITVDLGLMNGTSYSAETSPYYLHL</sequence>
<feature type="domain" description="SGNH hydrolase-type esterase" evidence="1">
    <location>
        <begin position="3"/>
        <end position="184"/>
    </location>
</feature>
<dbReference type="PANTHER" id="PTHR30383:SF31">
    <property type="entry name" value="SGNH HYDROLASE-TYPE ESTERASE DOMAIN-CONTAINING PROTEIN-RELATED"/>
    <property type="match status" value="1"/>
</dbReference>
<comment type="caution">
    <text evidence="2">The sequence shown here is derived from an EMBL/GenBank/DDBJ whole genome shotgun (WGS) entry which is preliminary data.</text>
</comment>
<dbReference type="Proteomes" id="UP001610334">
    <property type="component" value="Unassembled WGS sequence"/>
</dbReference>
<dbReference type="PANTHER" id="PTHR30383">
    <property type="entry name" value="THIOESTERASE 1/PROTEASE 1/LYSOPHOSPHOLIPASE L1"/>
    <property type="match status" value="1"/>
</dbReference>
<dbReference type="CDD" id="cd01833">
    <property type="entry name" value="XynB_like"/>
    <property type="match status" value="1"/>
</dbReference>
<dbReference type="Pfam" id="PF13472">
    <property type="entry name" value="Lipase_GDSL_2"/>
    <property type="match status" value="1"/>
</dbReference>
<evidence type="ECO:0000259" key="1">
    <source>
        <dbReference type="Pfam" id="PF13472"/>
    </source>
</evidence>
<accession>A0ABR4HR83</accession>
<gene>
    <name evidence="2" type="ORF">BJX63DRAFT_429336</name>
</gene>
<keyword evidence="3" id="KW-1185">Reference proteome</keyword>
<organism evidence="2 3">
    <name type="scientific">Aspergillus granulosus</name>
    <dbReference type="NCBI Taxonomy" id="176169"/>
    <lineage>
        <taxon>Eukaryota</taxon>
        <taxon>Fungi</taxon>
        <taxon>Dikarya</taxon>
        <taxon>Ascomycota</taxon>
        <taxon>Pezizomycotina</taxon>
        <taxon>Eurotiomycetes</taxon>
        <taxon>Eurotiomycetidae</taxon>
        <taxon>Eurotiales</taxon>
        <taxon>Aspergillaceae</taxon>
        <taxon>Aspergillus</taxon>
        <taxon>Aspergillus subgen. Nidulantes</taxon>
    </lineage>
</organism>
<reference evidence="2 3" key="1">
    <citation type="submission" date="2024-07" db="EMBL/GenBank/DDBJ databases">
        <title>Section-level genome sequencing and comparative genomics of Aspergillus sections Usti and Cavernicolus.</title>
        <authorList>
            <consortium name="Lawrence Berkeley National Laboratory"/>
            <person name="Nybo J.L."/>
            <person name="Vesth T.C."/>
            <person name="Theobald S."/>
            <person name="Frisvad J.C."/>
            <person name="Larsen T.O."/>
            <person name="Kjaerboelling I."/>
            <person name="Rothschild-Mancinelli K."/>
            <person name="Lyhne E.K."/>
            <person name="Kogle M.E."/>
            <person name="Barry K."/>
            <person name="Clum A."/>
            <person name="Na H."/>
            <person name="Ledsgaard L."/>
            <person name="Lin J."/>
            <person name="Lipzen A."/>
            <person name="Kuo A."/>
            <person name="Riley R."/>
            <person name="Mondo S."/>
            <person name="Labutti K."/>
            <person name="Haridas S."/>
            <person name="Pangalinan J."/>
            <person name="Salamov A.A."/>
            <person name="Simmons B.A."/>
            <person name="Magnuson J.K."/>
            <person name="Chen J."/>
            <person name="Drula E."/>
            <person name="Henrissat B."/>
            <person name="Wiebenga A."/>
            <person name="Lubbers R.J."/>
            <person name="Gomes A.C."/>
            <person name="Makela M.R."/>
            <person name="Stajich J."/>
            <person name="Grigoriev I.V."/>
            <person name="Mortensen U.H."/>
            <person name="De Vries R.P."/>
            <person name="Baker S.E."/>
            <person name="Andersen M.R."/>
        </authorList>
    </citation>
    <scope>NUCLEOTIDE SEQUENCE [LARGE SCALE GENOMIC DNA]</scope>
    <source>
        <strain evidence="2 3">CBS 588.65</strain>
    </source>
</reference>
<keyword evidence="2" id="KW-0378">Hydrolase</keyword>
<dbReference type="EMBL" id="JBFXLT010000015">
    <property type="protein sequence ID" value="KAL2818004.1"/>
    <property type="molecule type" value="Genomic_DNA"/>
</dbReference>
<name>A0ABR4HR83_9EURO</name>